<keyword evidence="7 14" id="KW-0694">RNA-binding</keyword>
<dbReference type="InterPro" id="IPR027417">
    <property type="entry name" value="P-loop_NTPase"/>
</dbReference>
<dbReference type="Pfam" id="PF08529">
    <property type="entry name" value="NusA_N"/>
    <property type="match status" value="2"/>
</dbReference>
<organism evidence="18 19">
    <name type="scientific">Symbiodinium pilosum</name>
    <name type="common">Dinoflagellate</name>
    <dbReference type="NCBI Taxonomy" id="2952"/>
    <lineage>
        <taxon>Eukaryota</taxon>
        <taxon>Sar</taxon>
        <taxon>Alveolata</taxon>
        <taxon>Dinophyceae</taxon>
        <taxon>Suessiales</taxon>
        <taxon>Symbiodiniaceae</taxon>
        <taxon>Symbiodinium</taxon>
    </lineage>
</organism>
<gene>
    <name evidence="18" type="primary">infB</name>
    <name evidence="18" type="ORF">SPIL2461_LOCUS14608</name>
</gene>
<dbReference type="InterPro" id="IPR012340">
    <property type="entry name" value="NA-bd_OB-fold"/>
</dbReference>
<dbReference type="FunFam" id="3.40.50.300:FF:000019">
    <property type="entry name" value="Translation initiation factor IF-2"/>
    <property type="match status" value="1"/>
</dbReference>
<keyword evidence="9" id="KW-0805">Transcription regulation</keyword>
<dbReference type="SMART" id="SM00316">
    <property type="entry name" value="S1"/>
    <property type="match status" value="1"/>
</dbReference>
<dbReference type="FunFam" id="3.30.300.20:FF:000002">
    <property type="entry name" value="Transcription termination/antitermination protein NusA"/>
    <property type="match status" value="1"/>
</dbReference>
<dbReference type="InterPro" id="IPR044145">
    <property type="entry name" value="IF2_II"/>
</dbReference>
<dbReference type="CDD" id="cd02134">
    <property type="entry name" value="KH-II_NusA_rpt1"/>
    <property type="match status" value="1"/>
</dbReference>
<dbReference type="Gene3D" id="2.40.50.140">
    <property type="entry name" value="Nucleic acid-binding proteins"/>
    <property type="match status" value="1"/>
</dbReference>
<evidence type="ECO:0000256" key="11">
    <source>
        <dbReference type="ARBA" id="ARBA00023163"/>
    </source>
</evidence>
<dbReference type="InterPro" id="IPR036555">
    <property type="entry name" value="NusA_N_sf"/>
</dbReference>
<evidence type="ECO:0000256" key="2">
    <source>
        <dbReference type="ARBA" id="ARBA00022472"/>
    </source>
</evidence>
<sequence length="1390" mass="150855">MNASEILRIVDAIHRDKNIDKEIVFEGIEAALVSALKKYHGEEAEIDVKINQEDGSVTAVCEGETLDSEEVVGRIGAQTAKQVMIQKIREAERDALYDEYEELIGHMVSGVVQRYEGAAATVSLGNVEAILPRSEQIPGETHHANERVRCTVYEVRKAGSRVKVILSRRAPQLVQRLFEQEIPEISDSVIEIRAMAREPGYRSKVAVSSSDARVDCVGACVGVRGNRIKNIVDELSGERIDIVRWDDDLEVLIPNALQPAEVDQVILCRILGRAIVLVREDNLSLAIGRRGQNVRLASKLSGWDIEIMTQEELAESIDRAVEGFSGIEGVTFELAEKLVEEGFLSYDDLSIIEPDDLMQMGGLTEEQVDKIVEQAEARAEEAEAAAAAARRKKHEEERQAEQLAQQQAAEEAAAAEAGESEDGVTAAEGEQDAAGDEPADAPPEEAEQPAPEAAEDASEEPKELNVDSKELVDICTRAGVPGKGSALASLTDDEVSKVKQFMSGAKEAPAAKGKSAPPPPMRPPEKRGDDRMKVIVTPKATGPRLSSRRGEAAPLDDEPAVTEVPEAAEAIAEQESPVDAPQVEQPAAEVQDDAVVEQQEAASQEAEAAAAEHREKLAKPGPLARMVRKEDYIGPANAGTGKMPVVGAGSDQRKGGAKKPAEVKARPAVRLAAVPAKTQPKKVEKPKEETKAQKPVMTLPTEVLGANKLGSKPLAQHLRRAERTLEAEQIRERAGGGKSKEMVDDDGRRKSGRPMLGGREARQLNRDRGGSRRQRPGLGRRVRRSRRSGVNTAAPRKGRIEVQLPCTVRDLSESAGVPARDIQRILMEEGVMATINTPMDPDLTEFVAAELGLDVDFLQPETLEDKVLRRLDEMEDPEGDLVDRPPVITFLGHVDHGKTSLLDKMIGIDVASGESGGITQHIRAYQIDKDGKPISFVDTPGHEAFTAMRARGANVTDIAVIVVAADDGVMPQTEEAISHARAAEVPIIVALNKMDLPGADPMKAMTGLSQNGLQPSEWGGDVEVVKTSAATGEGMDELLDTILTVAELHEYKANPNRAAIGVCLEATQDADQGVLSKVIVETGTLRVGDIVVCGDAYGRVRSMTDTLDKSRRLEEAGPTVPVNLAGFDIAPPAGERFYVLDDISQAREIAETRAHQTRSEFLGATGYQHVTLETLFDRLDGVEEVQTLNLILRADVRGSIEAIQKELAKLEHPEVRLRILQASVGGVTAADIHLADASDAIIIAFNVVPEESARSLAEQSGVQVRRYDIIYKITDELRAAMEGMLRPEKMEVSLGRALIQQVFKISRIGAVAGCRVIQGVVERNARARVIRDSTIIGDYPIDTLKREKDDAKEVREGYECGIKLAGFNDIKEADLLEFYKVEEIARSFDD</sequence>
<dbReference type="SUPFAM" id="SSF50249">
    <property type="entry name" value="Nucleic acid-binding proteins"/>
    <property type="match status" value="1"/>
</dbReference>
<dbReference type="InterPro" id="IPR005225">
    <property type="entry name" value="Small_GTP-bd"/>
</dbReference>
<dbReference type="Pfam" id="PF26594">
    <property type="entry name" value="KH_NusA_2nd"/>
    <property type="match status" value="1"/>
</dbReference>
<dbReference type="SUPFAM" id="SSF52156">
    <property type="entry name" value="Initiation factor IF2/eIF5b, domain 3"/>
    <property type="match status" value="1"/>
</dbReference>
<proteinExistence type="inferred from homology"/>
<dbReference type="CDD" id="cd22529">
    <property type="entry name" value="KH-II_NusA_rpt2"/>
    <property type="match status" value="1"/>
</dbReference>
<dbReference type="InterPro" id="IPR015760">
    <property type="entry name" value="TIF_IF2"/>
</dbReference>
<dbReference type="InterPro" id="IPR000178">
    <property type="entry name" value="TF_IF2_bacterial-like"/>
</dbReference>
<evidence type="ECO:0000256" key="1">
    <source>
        <dbReference type="ARBA" id="ARBA00007733"/>
    </source>
</evidence>
<feature type="compositionally biased region" description="Low complexity" evidence="15">
    <location>
        <begin position="666"/>
        <end position="678"/>
    </location>
</feature>
<dbReference type="OrthoDB" id="361630at2759"/>
<feature type="compositionally biased region" description="Basic and acidic residues" evidence="15">
    <location>
        <begin position="759"/>
        <end position="770"/>
    </location>
</feature>
<feature type="compositionally biased region" description="Basic and acidic residues" evidence="15">
    <location>
        <begin position="651"/>
        <end position="665"/>
    </location>
</feature>
<evidence type="ECO:0000256" key="10">
    <source>
        <dbReference type="ARBA" id="ARBA00023134"/>
    </source>
</evidence>
<evidence type="ECO:0000256" key="3">
    <source>
        <dbReference type="ARBA" id="ARBA00022490"/>
    </source>
</evidence>
<dbReference type="InterPro" id="IPR036925">
    <property type="entry name" value="TIF_IF2_dom3_sf"/>
</dbReference>
<feature type="domain" description="Tr-type G" evidence="17">
    <location>
        <begin position="883"/>
        <end position="1052"/>
    </location>
</feature>
<dbReference type="SUPFAM" id="SSF50447">
    <property type="entry name" value="Translation proteins"/>
    <property type="match status" value="2"/>
</dbReference>
<evidence type="ECO:0000259" key="16">
    <source>
        <dbReference type="PROSITE" id="PS50126"/>
    </source>
</evidence>
<dbReference type="InterPro" id="IPR009019">
    <property type="entry name" value="KH_sf_prok-type"/>
</dbReference>
<dbReference type="InterPro" id="IPR023115">
    <property type="entry name" value="TIF_IF2_dom3"/>
</dbReference>
<feature type="compositionally biased region" description="Acidic residues" evidence="15">
    <location>
        <begin position="429"/>
        <end position="458"/>
    </location>
</feature>
<dbReference type="Pfam" id="PF11987">
    <property type="entry name" value="IF-2"/>
    <property type="match status" value="1"/>
</dbReference>
<dbReference type="HAMAP" id="MF_00100_B">
    <property type="entry name" value="IF_2_B"/>
    <property type="match status" value="1"/>
</dbReference>
<dbReference type="PROSITE" id="PS51722">
    <property type="entry name" value="G_TR_2"/>
    <property type="match status" value="1"/>
</dbReference>
<dbReference type="Pfam" id="PF22042">
    <property type="entry name" value="EF-G_D2"/>
    <property type="match status" value="1"/>
</dbReference>
<evidence type="ECO:0000313" key="18">
    <source>
        <dbReference type="EMBL" id="CAE7549787.1"/>
    </source>
</evidence>
<dbReference type="InterPro" id="IPR058582">
    <property type="entry name" value="KH_NusA_2nd"/>
</dbReference>
<keyword evidence="2" id="KW-0806">Transcription termination</keyword>
<dbReference type="GO" id="GO:0003723">
    <property type="term" value="F:RNA binding"/>
    <property type="evidence" value="ECO:0007669"/>
    <property type="project" value="UniProtKB-UniRule"/>
</dbReference>
<comment type="caution">
    <text evidence="18">The sequence shown here is derived from an EMBL/GenBank/DDBJ whole genome shotgun (WGS) entry which is preliminary data.</text>
</comment>
<dbReference type="Pfam" id="PF13184">
    <property type="entry name" value="KH_NusA_1st"/>
    <property type="match status" value="1"/>
</dbReference>
<dbReference type="InterPro" id="IPR010213">
    <property type="entry name" value="TF_NusA"/>
</dbReference>
<dbReference type="FunFam" id="2.40.30.10:FF:000008">
    <property type="entry name" value="Translation initiation factor IF-2"/>
    <property type="match status" value="1"/>
</dbReference>
<keyword evidence="10" id="KW-0342">GTP-binding</keyword>
<dbReference type="EMBL" id="CAJNIZ010034003">
    <property type="protein sequence ID" value="CAE7549787.1"/>
    <property type="molecule type" value="Genomic_DNA"/>
</dbReference>
<comment type="similarity">
    <text evidence="1">Belongs to the TRAFAC class translation factor GTPase superfamily. Classic translation factor GTPase family. IF-2 subfamily.</text>
</comment>
<comment type="function">
    <text evidence="12">One of the essential components for the initiation of protein synthesis. Protects formylmethionyl-tRNA from spontaneous hydrolysis and promotes its binding to the 30S ribosomal subunits. Also involved in the hydrolysis of GTP during the formation of the 70S ribosomal complex.</text>
</comment>
<evidence type="ECO:0000256" key="5">
    <source>
        <dbReference type="ARBA" id="ARBA00022741"/>
    </source>
</evidence>
<feature type="compositionally biased region" description="Basic residues" evidence="15">
    <location>
        <begin position="771"/>
        <end position="787"/>
    </location>
</feature>
<dbReference type="InterPro" id="IPR010995">
    <property type="entry name" value="DNA_repair_Rad51/TF_NusA_a-hlx"/>
</dbReference>
<dbReference type="CDD" id="cd01887">
    <property type="entry name" value="IF2_eIF5B"/>
    <property type="match status" value="1"/>
</dbReference>
<feature type="compositionally biased region" description="Basic and acidic residues" evidence="15">
    <location>
        <begin position="523"/>
        <end position="533"/>
    </location>
</feature>
<evidence type="ECO:0000256" key="13">
    <source>
        <dbReference type="ARBA" id="ARBA00044105"/>
    </source>
</evidence>
<feature type="region of interest" description="Disordered" evidence="15">
    <location>
        <begin position="501"/>
        <end position="693"/>
    </location>
</feature>
<evidence type="ECO:0000256" key="7">
    <source>
        <dbReference type="ARBA" id="ARBA00022884"/>
    </source>
</evidence>
<dbReference type="NCBIfam" id="TIGR01953">
    <property type="entry name" value="NusA"/>
    <property type="match status" value="1"/>
</dbReference>
<dbReference type="SUPFAM" id="SSF54814">
    <property type="entry name" value="Prokaryotic type KH domain (KH-domain type II)"/>
    <property type="match status" value="2"/>
</dbReference>
<dbReference type="SMART" id="SM00322">
    <property type="entry name" value="KH"/>
    <property type="match status" value="2"/>
</dbReference>
<evidence type="ECO:0000256" key="15">
    <source>
        <dbReference type="SAM" id="MobiDB-lite"/>
    </source>
</evidence>
<dbReference type="Gene3D" id="1.10.10.2480">
    <property type="match status" value="1"/>
</dbReference>
<keyword evidence="6" id="KW-0889">Transcription antitermination</keyword>
<dbReference type="Gene3D" id="3.30.1480.10">
    <property type="entry name" value="NusA, N-terminal domain"/>
    <property type="match status" value="1"/>
</dbReference>
<dbReference type="Gene3D" id="3.40.50.300">
    <property type="entry name" value="P-loop containing nucleotide triphosphate hydrolases"/>
    <property type="match status" value="1"/>
</dbReference>
<feature type="compositionally biased region" description="Basic and acidic residues" evidence="15">
    <location>
        <begin position="681"/>
        <end position="692"/>
    </location>
</feature>
<dbReference type="InterPro" id="IPR025249">
    <property type="entry name" value="TF_NusA_KH_1st"/>
</dbReference>
<evidence type="ECO:0000256" key="8">
    <source>
        <dbReference type="ARBA" id="ARBA00022917"/>
    </source>
</evidence>
<dbReference type="GO" id="GO:0005525">
    <property type="term" value="F:GTP binding"/>
    <property type="evidence" value="ECO:0007669"/>
    <property type="project" value="UniProtKB-KW"/>
</dbReference>
<dbReference type="InterPro" id="IPR030842">
    <property type="entry name" value="TF_NusA_bacterial"/>
</dbReference>
<dbReference type="Pfam" id="PF14520">
    <property type="entry name" value="HHH_5"/>
    <property type="match status" value="1"/>
</dbReference>
<dbReference type="NCBIfam" id="TIGR00231">
    <property type="entry name" value="small_GTP"/>
    <property type="match status" value="1"/>
</dbReference>
<keyword evidence="19" id="KW-1185">Reference proteome</keyword>
<dbReference type="Gene3D" id="2.40.30.10">
    <property type="entry name" value="Translation factors"/>
    <property type="match status" value="2"/>
</dbReference>
<dbReference type="InterPro" id="IPR015946">
    <property type="entry name" value="KH_dom-like_a/b"/>
</dbReference>
<dbReference type="GO" id="GO:0003743">
    <property type="term" value="F:translation initiation factor activity"/>
    <property type="evidence" value="ECO:0007669"/>
    <property type="project" value="UniProtKB-KW"/>
</dbReference>
<dbReference type="Pfam" id="PF00009">
    <property type="entry name" value="GTP_EFTU"/>
    <property type="match status" value="1"/>
</dbReference>
<dbReference type="SUPFAM" id="SSF52540">
    <property type="entry name" value="P-loop containing nucleoside triphosphate hydrolases"/>
    <property type="match status" value="1"/>
</dbReference>
<dbReference type="CDD" id="cd03692">
    <property type="entry name" value="mtIF2_IVc"/>
    <property type="match status" value="1"/>
</dbReference>
<dbReference type="InterPro" id="IPR009000">
    <property type="entry name" value="Transl_B-barrel_sf"/>
</dbReference>
<dbReference type="GO" id="GO:0006353">
    <property type="term" value="P:DNA-templated transcription termination"/>
    <property type="evidence" value="ECO:0007669"/>
    <property type="project" value="UniProtKB-KW"/>
</dbReference>
<feature type="compositionally biased region" description="Basic and acidic residues" evidence="15">
    <location>
        <begin position="459"/>
        <end position="469"/>
    </location>
</feature>
<dbReference type="Proteomes" id="UP000649617">
    <property type="component" value="Unassembled WGS sequence"/>
</dbReference>
<keyword evidence="3" id="KW-0963">Cytoplasm</keyword>
<dbReference type="FunFam" id="3.30.300.20:FF:000005">
    <property type="entry name" value="Transcription termination/antitermination protein NusA"/>
    <property type="match status" value="1"/>
</dbReference>
<dbReference type="NCBIfam" id="TIGR00487">
    <property type="entry name" value="IF-2"/>
    <property type="match status" value="1"/>
</dbReference>
<evidence type="ECO:0000256" key="12">
    <source>
        <dbReference type="ARBA" id="ARBA00025162"/>
    </source>
</evidence>
<dbReference type="PROSITE" id="PS50084">
    <property type="entry name" value="KH_TYPE_1"/>
    <property type="match status" value="1"/>
</dbReference>
<dbReference type="CDD" id="cd04455">
    <property type="entry name" value="S1_NusA"/>
    <property type="match status" value="1"/>
</dbReference>
<evidence type="ECO:0000313" key="19">
    <source>
        <dbReference type="Proteomes" id="UP000649617"/>
    </source>
</evidence>
<keyword evidence="11" id="KW-0804">Transcription</keyword>
<dbReference type="Gene3D" id="1.10.150.20">
    <property type="entry name" value="5' to 3' exonuclease, C-terminal subdomain"/>
    <property type="match status" value="1"/>
</dbReference>
<reference evidence="18" key="1">
    <citation type="submission" date="2021-02" db="EMBL/GenBank/DDBJ databases">
        <authorList>
            <person name="Dougan E. K."/>
            <person name="Rhodes N."/>
            <person name="Thang M."/>
            <person name="Chan C."/>
        </authorList>
    </citation>
    <scope>NUCLEOTIDE SEQUENCE</scope>
</reference>
<dbReference type="CDD" id="cd03702">
    <property type="entry name" value="IF2_mtIF2_II"/>
    <property type="match status" value="1"/>
</dbReference>
<dbReference type="InterPro" id="IPR053905">
    <property type="entry name" value="EF-G-like_DII"/>
</dbReference>
<dbReference type="InterPro" id="IPR013735">
    <property type="entry name" value="TF_NusA_N"/>
</dbReference>
<evidence type="ECO:0000259" key="17">
    <source>
        <dbReference type="PROSITE" id="PS51722"/>
    </source>
</evidence>
<dbReference type="GO" id="GO:0031564">
    <property type="term" value="P:transcription antitermination"/>
    <property type="evidence" value="ECO:0007669"/>
    <property type="project" value="UniProtKB-KW"/>
</dbReference>
<evidence type="ECO:0000256" key="9">
    <source>
        <dbReference type="ARBA" id="ARBA00023015"/>
    </source>
</evidence>
<evidence type="ECO:0000256" key="4">
    <source>
        <dbReference type="ARBA" id="ARBA00022540"/>
    </source>
</evidence>
<keyword evidence="5" id="KW-0547">Nucleotide-binding</keyword>
<feature type="compositionally biased region" description="Low complexity" evidence="15">
    <location>
        <begin position="503"/>
        <end position="515"/>
    </location>
</feature>
<keyword evidence="8" id="KW-0648">Protein biosynthesis</keyword>
<dbReference type="PANTHER" id="PTHR43381:SF5">
    <property type="entry name" value="TR-TYPE G DOMAIN-CONTAINING PROTEIN"/>
    <property type="match status" value="1"/>
</dbReference>
<name>A0A812TUP1_SYMPI</name>
<dbReference type="FunFam" id="3.40.50.10050:FF:000001">
    <property type="entry name" value="Translation initiation factor IF-2"/>
    <property type="match status" value="1"/>
</dbReference>
<dbReference type="InterPro" id="IPR004087">
    <property type="entry name" value="KH_dom"/>
</dbReference>
<evidence type="ECO:0000256" key="6">
    <source>
        <dbReference type="ARBA" id="ARBA00022814"/>
    </source>
</evidence>
<protein>
    <recommendedName>
        <fullName evidence="13">Translation initiation factor IF-2, chloroplastic</fullName>
    </recommendedName>
</protein>
<dbReference type="GO" id="GO:0003700">
    <property type="term" value="F:DNA-binding transcription factor activity"/>
    <property type="evidence" value="ECO:0007669"/>
    <property type="project" value="InterPro"/>
</dbReference>
<accession>A0A812TUP1</accession>
<feature type="region of interest" description="Disordered" evidence="15">
    <location>
        <begin position="377"/>
        <end position="469"/>
    </location>
</feature>
<dbReference type="SUPFAM" id="SSF69705">
    <property type="entry name" value="Transcription factor NusA, N-terminal domain"/>
    <property type="match status" value="1"/>
</dbReference>
<feature type="compositionally biased region" description="Low complexity" evidence="15">
    <location>
        <begin position="561"/>
        <end position="573"/>
    </location>
</feature>
<dbReference type="Gene3D" id="3.40.50.10050">
    <property type="entry name" value="Translation initiation factor IF- 2, domain 3"/>
    <property type="match status" value="1"/>
</dbReference>
<feature type="domain" description="S1 motif" evidence="16">
    <location>
        <begin position="105"/>
        <end position="169"/>
    </location>
</feature>
<dbReference type="PROSITE" id="PS50126">
    <property type="entry name" value="S1"/>
    <property type="match status" value="1"/>
</dbReference>
<evidence type="ECO:0000256" key="14">
    <source>
        <dbReference type="PROSITE-ProRule" id="PRU00117"/>
    </source>
</evidence>
<feature type="region of interest" description="Disordered" evidence="15">
    <location>
        <begin position="725"/>
        <end position="797"/>
    </location>
</feature>
<dbReference type="PANTHER" id="PTHR43381">
    <property type="entry name" value="TRANSLATION INITIATION FACTOR IF-2-RELATED"/>
    <property type="match status" value="1"/>
</dbReference>
<dbReference type="GO" id="GO:0003924">
    <property type="term" value="F:GTPase activity"/>
    <property type="evidence" value="ECO:0007669"/>
    <property type="project" value="InterPro"/>
</dbReference>
<dbReference type="InterPro" id="IPR003029">
    <property type="entry name" value="S1_domain"/>
</dbReference>
<dbReference type="SUPFAM" id="SSF47794">
    <property type="entry name" value="Rad51 N-terminal domain-like"/>
    <property type="match status" value="1"/>
</dbReference>
<dbReference type="GO" id="GO:0005829">
    <property type="term" value="C:cytosol"/>
    <property type="evidence" value="ECO:0007669"/>
    <property type="project" value="TreeGrafter"/>
</dbReference>
<dbReference type="InterPro" id="IPR000795">
    <property type="entry name" value="T_Tr_GTP-bd_dom"/>
</dbReference>
<feature type="compositionally biased region" description="Basic and acidic residues" evidence="15">
    <location>
        <begin position="725"/>
        <end position="749"/>
    </location>
</feature>
<feature type="compositionally biased region" description="Low complexity" evidence="15">
    <location>
        <begin position="401"/>
        <end position="417"/>
    </location>
</feature>
<dbReference type="HAMAP" id="MF_00945_B">
    <property type="entry name" value="NusA_B"/>
    <property type="match status" value="1"/>
</dbReference>
<feature type="compositionally biased region" description="Low complexity" evidence="15">
    <location>
        <begin position="596"/>
        <end position="609"/>
    </location>
</feature>
<dbReference type="Gene3D" id="3.30.300.20">
    <property type="match status" value="2"/>
</dbReference>
<keyword evidence="4" id="KW-0396">Initiation factor</keyword>